<accession>A0ACC0CUH8</accession>
<name>A0ACC0CUH8_9PEZI</name>
<evidence type="ECO:0000313" key="1">
    <source>
        <dbReference type="EMBL" id="KAI6083770.1"/>
    </source>
</evidence>
<dbReference type="EMBL" id="MU394347">
    <property type="protein sequence ID" value="KAI6083770.1"/>
    <property type="molecule type" value="Genomic_DNA"/>
</dbReference>
<proteinExistence type="predicted"/>
<reference evidence="1 2" key="1">
    <citation type="journal article" date="2022" name="New Phytol.">
        <title>Ecological generalism drives hyperdiversity of secondary metabolite gene clusters in xylarialean endophytes.</title>
        <authorList>
            <person name="Franco M.E.E."/>
            <person name="Wisecaver J.H."/>
            <person name="Arnold A.E."/>
            <person name="Ju Y.M."/>
            <person name="Slot J.C."/>
            <person name="Ahrendt S."/>
            <person name="Moore L.P."/>
            <person name="Eastman K.E."/>
            <person name="Scott K."/>
            <person name="Konkel Z."/>
            <person name="Mondo S.J."/>
            <person name="Kuo A."/>
            <person name="Hayes R.D."/>
            <person name="Haridas S."/>
            <person name="Andreopoulos B."/>
            <person name="Riley R."/>
            <person name="LaButti K."/>
            <person name="Pangilinan J."/>
            <person name="Lipzen A."/>
            <person name="Amirebrahimi M."/>
            <person name="Yan J."/>
            <person name="Adam C."/>
            <person name="Keymanesh K."/>
            <person name="Ng V."/>
            <person name="Louie K."/>
            <person name="Northen T."/>
            <person name="Drula E."/>
            <person name="Henrissat B."/>
            <person name="Hsieh H.M."/>
            <person name="Youens-Clark K."/>
            <person name="Lutzoni F."/>
            <person name="Miadlikowska J."/>
            <person name="Eastwood D.C."/>
            <person name="Hamelin R.C."/>
            <person name="Grigoriev I.V."/>
            <person name="U'Ren J.M."/>
        </authorList>
    </citation>
    <scope>NUCLEOTIDE SEQUENCE [LARGE SCALE GENOMIC DNA]</scope>
    <source>
        <strain evidence="1 2">ER1909</strain>
    </source>
</reference>
<gene>
    <name evidence="1" type="ORF">F4821DRAFT_280622</name>
</gene>
<sequence length="191" mass="21878">MSHQVNAPAIPDPKLNTKLIRRIPKCLLCFRMTIPLRQMSCGHSLCQLCMTSHISHTLCCWSNDMPVCCGCPIEEVDVAWANPVMVEAFRAFKPTEGEKAEEKANHKNVEPFPTLETEPFPTLETEPFPTLEIEPFPALEVEPRPSLETKSDRPTKKKFYCSNPRCAAELYPYPQRYRWTHLLVRTCKQCG</sequence>
<comment type="caution">
    <text evidence="1">The sequence shown here is derived from an EMBL/GenBank/DDBJ whole genome shotgun (WGS) entry which is preliminary data.</text>
</comment>
<keyword evidence="2" id="KW-1185">Reference proteome</keyword>
<dbReference type="Proteomes" id="UP001497680">
    <property type="component" value="Unassembled WGS sequence"/>
</dbReference>
<evidence type="ECO:0000313" key="2">
    <source>
        <dbReference type="Proteomes" id="UP001497680"/>
    </source>
</evidence>
<protein>
    <submittedName>
        <fullName evidence="1">Uncharacterized protein</fullName>
    </submittedName>
</protein>
<organism evidence="1 2">
    <name type="scientific">Hypoxylon rubiginosum</name>
    <dbReference type="NCBI Taxonomy" id="110542"/>
    <lineage>
        <taxon>Eukaryota</taxon>
        <taxon>Fungi</taxon>
        <taxon>Dikarya</taxon>
        <taxon>Ascomycota</taxon>
        <taxon>Pezizomycotina</taxon>
        <taxon>Sordariomycetes</taxon>
        <taxon>Xylariomycetidae</taxon>
        <taxon>Xylariales</taxon>
        <taxon>Hypoxylaceae</taxon>
        <taxon>Hypoxylon</taxon>
    </lineage>
</organism>